<proteinExistence type="predicted"/>
<protein>
    <recommendedName>
        <fullName evidence="4">Homeobox domain-containing protein</fullName>
    </recommendedName>
</protein>
<dbReference type="InterPro" id="IPR001356">
    <property type="entry name" value="HD"/>
</dbReference>
<dbReference type="SUPFAM" id="SSF46689">
    <property type="entry name" value="Homeodomain-like"/>
    <property type="match status" value="1"/>
</dbReference>
<comment type="subcellular location">
    <subcellularLocation>
        <location evidence="1 2">Nucleus</location>
    </subcellularLocation>
</comment>
<dbReference type="Proteomes" id="UP000015102">
    <property type="component" value="Unassembled WGS sequence"/>
</dbReference>
<sequence>MNRVGKFKEDYGNQLQVSGFHFELLLIDDWTSSLQLNINGASGEALIALNLQSLDFLYRSLEALYSSVFLPVASNVPLYVKVWFQNRRTKHKRMQQEEKGGGCGSGDDQKNPNESGHTSEDEDICDEIDDEDDEVIDMDDCDQIEYQRQLIEHHQQQQDQQLKADDAHKSLMPYYFQPLISIIL</sequence>
<feature type="DNA-binding region" description="Homeobox" evidence="2">
    <location>
        <begin position="82"/>
        <end position="95"/>
    </location>
</feature>
<dbReference type="AlphaFoldDB" id="T1GRU5"/>
<evidence type="ECO:0000256" key="3">
    <source>
        <dbReference type="SAM" id="MobiDB-lite"/>
    </source>
</evidence>
<dbReference type="Gene3D" id="1.10.10.60">
    <property type="entry name" value="Homeodomain-like"/>
    <property type="match status" value="1"/>
</dbReference>
<reference evidence="5" key="2">
    <citation type="submission" date="2015-06" db="UniProtKB">
        <authorList>
            <consortium name="EnsemblMetazoa"/>
        </authorList>
    </citation>
    <scope>IDENTIFICATION</scope>
</reference>
<dbReference type="STRING" id="36166.T1GRU5"/>
<dbReference type="HOGENOM" id="CLU_1469851_0_0_1"/>
<evidence type="ECO:0000256" key="1">
    <source>
        <dbReference type="ARBA" id="ARBA00004123"/>
    </source>
</evidence>
<keyword evidence="2" id="KW-0238">DNA-binding</keyword>
<name>T1GRU5_MEGSC</name>
<organism evidence="5 6">
    <name type="scientific">Megaselia scalaris</name>
    <name type="common">Humpbacked fly</name>
    <name type="synonym">Phora scalaris</name>
    <dbReference type="NCBI Taxonomy" id="36166"/>
    <lineage>
        <taxon>Eukaryota</taxon>
        <taxon>Metazoa</taxon>
        <taxon>Ecdysozoa</taxon>
        <taxon>Arthropoda</taxon>
        <taxon>Hexapoda</taxon>
        <taxon>Insecta</taxon>
        <taxon>Pterygota</taxon>
        <taxon>Neoptera</taxon>
        <taxon>Endopterygota</taxon>
        <taxon>Diptera</taxon>
        <taxon>Brachycera</taxon>
        <taxon>Muscomorpha</taxon>
        <taxon>Platypezoidea</taxon>
        <taxon>Phoridae</taxon>
        <taxon>Megaseliini</taxon>
        <taxon>Megaselia</taxon>
    </lineage>
</organism>
<dbReference type="PROSITE" id="PS50071">
    <property type="entry name" value="HOMEOBOX_2"/>
    <property type="match status" value="1"/>
</dbReference>
<dbReference type="EnsemblMetazoa" id="MESCA006388-RA">
    <property type="protein sequence ID" value="MESCA006388-PA"/>
    <property type="gene ID" value="MESCA006388"/>
</dbReference>
<evidence type="ECO:0000259" key="4">
    <source>
        <dbReference type="PROSITE" id="PS50071"/>
    </source>
</evidence>
<evidence type="ECO:0000313" key="6">
    <source>
        <dbReference type="Proteomes" id="UP000015102"/>
    </source>
</evidence>
<keyword evidence="2" id="KW-0539">Nucleus</keyword>
<reference evidence="6" key="1">
    <citation type="submission" date="2013-02" db="EMBL/GenBank/DDBJ databases">
        <authorList>
            <person name="Hughes D."/>
        </authorList>
    </citation>
    <scope>NUCLEOTIDE SEQUENCE</scope>
    <source>
        <strain>Durham</strain>
        <strain evidence="6">NC isolate 2 -- Noor lab</strain>
    </source>
</reference>
<evidence type="ECO:0000256" key="2">
    <source>
        <dbReference type="PROSITE-ProRule" id="PRU00108"/>
    </source>
</evidence>
<keyword evidence="6" id="KW-1185">Reference proteome</keyword>
<dbReference type="CDD" id="cd00086">
    <property type="entry name" value="homeodomain"/>
    <property type="match status" value="1"/>
</dbReference>
<feature type="domain" description="Homeobox" evidence="4">
    <location>
        <begin position="80"/>
        <end position="94"/>
    </location>
</feature>
<accession>T1GRU5</accession>
<feature type="region of interest" description="Disordered" evidence="3">
    <location>
        <begin position="91"/>
        <end position="125"/>
    </location>
</feature>
<dbReference type="GO" id="GO:0003677">
    <property type="term" value="F:DNA binding"/>
    <property type="evidence" value="ECO:0007669"/>
    <property type="project" value="UniProtKB-UniRule"/>
</dbReference>
<dbReference type="InterPro" id="IPR009057">
    <property type="entry name" value="Homeodomain-like_sf"/>
</dbReference>
<keyword evidence="2" id="KW-0371">Homeobox</keyword>
<dbReference type="EMBL" id="CAQQ02002892">
    <property type="status" value="NOT_ANNOTATED_CDS"/>
    <property type="molecule type" value="Genomic_DNA"/>
</dbReference>
<dbReference type="GO" id="GO:0005634">
    <property type="term" value="C:nucleus"/>
    <property type="evidence" value="ECO:0007669"/>
    <property type="project" value="UniProtKB-SubCell"/>
</dbReference>
<evidence type="ECO:0000313" key="5">
    <source>
        <dbReference type="EnsemblMetazoa" id="MESCA006388-PA"/>
    </source>
</evidence>